<accession>A4C2Q5</accession>
<dbReference type="OrthoDB" id="1430047at2"/>
<sequence length="276" mass="31286">MKNIKILPILLLLLFASCEKVVEIDVSSIAPKLIIDASFEVFFDALPITSNTVVKLRLSADYFEEDIPKVSDAVVFLTNRTDNTIIPFIDINLNGNFSPIDRFIPQDNTTYELTVMYNNETYKGRAKKIKAPTFISVTQGNTTLFSGKETEVKISFQDDISNENFYLFDFTNTSFLALEDRFFNGTAYNFSFFYQEDEISLPANVTLKMSGITKQYFTYFRVLLSQSGQSGGGPFETVPSSLLGNMINTSNENNFPLGYFHISETDSYNIQLKEKE</sequence>
<dbReference type="RefSeq" id="WP_004568657.1">
    <property type="nucleotide sequence ID" value="NZ_CH724148.1"/>
</dbReference>
<protein>
    <recommendedName>
        <fullName evidence="3">DUF4249 domain-containing protein</fullName>
    </recommendedName>
</protein>
<dbReference type="Proteomes" id="UP000003053">
    <property type="component" value="Unassembled WGS sequence"/>
</dbReference>
<dbReference type="PROSITE" id="PS51257">
    <property type="entry name" value="PROKAR_LIPOPROTEIN"/>
    <property type="match status" value="1"/>
</dbReference>
<dbReference type="HOGENOM" id="CLU_079066_0_1_10"/>
<comment type="caution">
    <text evidence="1">The sequence shown here is derived from an EMBL/GenBank/DDBJ whole genome shotgun (WGS) entry which is preliminary data.</text>
</comment>
<reference evidence="1 2" key="1">
    <citation type="submission" date="2006-02" db="EMBL/GenBank/DDBJ databases">
        <authorList>
            <person name="Murray A."/>
            <person name="Staley J."/>
            <person name="Ferriera S."/>
            <person name="Johnson J."/>
            <person name="Kravitz S."/>
            <person name="Halpern A."/>
            <person name="Remington K."/>
            <person name="Beeson K."/>
            <person name="Tran B."/>
            <person name="Rogers Y.-H."/>
            <person name="Friedman R."/>
            <person name="Venter J.C."/>
        </authorList>
    </citation>
    <scope>NUCLEOTIDE SEQUENCE [LARGE SCALE GENOMIC DNA]</scope>
    <source>
        <strain evidence="1 2">23-P</strain>
    </source>
</reference>
<dbReference type="STRING" id="313594.PI23P_00195"/>
<dbReference type="InterPro" id="IPR025345">
    <property type="entry name" value="DUF4249"/>
</dbReference>
<dbReference type="Pfam" id="PF14054">
    <property type="entry name" value="DUF4249"/>
    <property type="match status" value="1"/>
</dbReference>
<dbReference type="eggNOG" id="ENOG502ZCA0">
    <property type="taxonomic scope" value="Bacteria"/>
</dbReference>
<organism evidence="1 2">
    <name type="scientific">Polaribacter irgensii 23-P</name>
    <dbReference type="NCBI Taxonomy" id="313594"/>
    <lineage>
        <taxon>Bacteria</taxon>
        <taxon>Pseudomonadati</taxon>
        <taxon>Bacteroidota</taxon>
        <taxon>Flavobacteriia</taxon>
        <taxon>Flavobacteriales</taxon>
        <taxon>Flavobacteriaceae</taxon>
    </lineage>
</organism>
<dbReference type="EMBL" id="AAOG01000005">
    <property type="protein sequence ID" value="EAR11579.1"/>
    <property type="molecule type" value="Genomic_DNA"/>
</dbReference>
<evidence type="ECO:0000313" key="2">
    <source>
        <dbReference type="Proteomes" id="UP000003053"/>
    </source>
</evidence>
<keyword evidence="2" id="KW-1185">Reference proteome</keyword>
<dbReference type="AlphaFoldDB" id="A4C2Q5"/>
<name>A4C2Q5_9FLAO</name>
<evidence type="ECO:0000313" key="1">
    <source>
        <dbReference type="EMBL" id="EAR11579.1"/>
    </source>
</evidence>
<evidence type="ECO:0008006" key="3">
    <source>
        <dbReference type="Google" id="ProtNLM"/>
    </source>
</evidence>
<proteinExistence type="predicted"/>
<gene>
    <name evidence="1" type="ORF">PI23P_00195</name>
</gene>